<keyword evidence="2" id="KW-0732">Signal</keyword>
<dbReference type="PROSITE" id="PS51257">
    <property type="entry name" value="PROKAR_LIPOPROTEIN"/>
    <property type="match status" value="1"/>
</dbReference>
<comment type="caution">
    <text evidence="3">The sequence shown here is derived from an EMBL/GenBank/DDBJ whole genome shotgun (WGS) entry which is preliminary data.</text>
</comment>
<evidence type="ECO:0000313" key="3">
    <source>
        <dbReference type="EMBL" id="PWK91302.1"/>
    </source>
</evidence>
<reference evidence="3 4" key="1">
    <citation type="submission" date="2018-05" db="EMBL/GenBank/DDBJ databases">
        <title>Genomic Encyclopedia of Type Strains, Phase IV (KMG-IV): sequencing the most valuable type-strain genomes for metagenomic binning, comparative biology and taxonomic classification.</title>
        <authorList>
            <person name="Goeker M."/>
        </authorList>
    </citation>
    <scope>NUCLEOTIDE SEQUENCE [LARGE SCALE GENOMIC DNA]</scope>
    <source>
        <strain evidence="3 4">DSM 45480</strain>
    </source>
</reference>
<feature type="compositionally biased region" description="Basic and acidic residues" evidence="1">
    <location>
        <begin position="103"/>
        <end position="120"/>
    </location>
</feature>
<evidence type="ECO:0000313" key="4">
    <source>
        <dbReference type="Proteomes" id="UP000246005"/>
    </source>
</evidence>
<accession>A0A316ICR6</accession>
<feature type="chain" id="PRO_5039582691" description="Secreted protein" evidence="2">
    <location>
        <begin position="23"/>
        <end position="166"/>
    </location>
</feature>
<dbReference type="EMBL" id="QGHB01000001">
    <property type="protein sequence ID" value="PWK91302.1"/>
    <property type="molecule type" value="Genomic_DNA"/>
</dbReference>
<dbReference type="RefSeq" id="WP_109631800.1">
    <property type="nucleotide sequence ID" value="NZ_QGHB01000001.1"/>
</dbReference>
<feature type="region of interest" description="Disordered" evidence="1">
    <location>
        <begin position="67"/>
        <end position="131"/>
    </location>
</feature>
<dbReference type="Proteomes" id="UP000246005">
    <property type="component" value="Unassembled WGS sequence"/>
</dbReference>
<proteinExistence type="predicted"/>
<sequence>MKKTIPVLIAVLLALVACGSKQDDGNAKKDDTGDMVKFAQCMRDNGVDMPDPEDNGKGGVVMRAAPAEDADSDGQASKFEAAHNACKQHLPNGGEFKPPSPEEQDKMRQQAKCMRDKGHNWPDPQFDGNAKGQAIELPDMEDEKVKQDMKDCGLNIQMATAPEEGK</sequence>
<protein>
    <recommendedName>
        <fullName evidence="5">Secreted protein</fullName>
    </recommendedName>
</protein>
<dbReference type="AlphaFoldDB" id="A0A316ICR6"/>
<name>A0A316ICR6_9PSEU</name>
<feature type="signal peptide" evidence="2">
    <location>
        <begin position="1"/>
        <end position="22"/>
    </location>
</feature>
<gene>
    <name evidence="3" type="ORF">C8D88_1011336</name>
</gene>
<evidence type="ECO:0008006" key="5">
    <source>
        <dbReference type="Google" id="ProtNLM"/>
    </source>
</evidence>
<evidence type="ECO:0000256" key="1">
    <source>
        <dbReference type="SAM" id="MobiDB-lite"/>
    </source>
</evidence>
<organism evidence="3 4">
    <name type="scientific">Lentzea atacamensis</name>
    <dbReference type="NCBI Taxonomy" id="531938"/>
    <lineage>
        <taxon>Bacteria</taxon>
        <taxon>Bacillati</taxon>
        <taxon>Actinomycetota</taxon>
        <taxon>Actinomycetes</taxon>
        <taxon>Pseudonocardiales</taxon>
        <taxon>Pseudonocardiaceae</taxon>
        <taxon>Lentzea</taxon>
    </lineage>
</organism>
<evidence type="ECO:0000256" key="2">
    <source>
        <dbReference type="SAM" id="SignalP"/>
    </source>
</evidence>